<protein>
    <submittedName>
        <fullName evidence="4">Ankyrin repeat domain-containing protein</fullName>
    </submittedName>
</protein>
<keyword evidence="1" id="KW-0677">Repeat</keyword>
<keyword evidence="2 3" id="KW-0040">ANK repeat</keyword>
<feature type="repeat" description="ANK" evidence="3">
    <location>
        <begin position="493"/>
        <end position="527"/>
    </location>
</feature>
<feature type="repeat" description="ANK" evidence="3">
    <location>
        <begin position="407"/>
        <end position="434"/>
    </location>
</feature>
<gene>
    <name evidence="4" type="ORF">IC761_28930</name>
</gene>
<dbReference type="AlphaFoldDB" id="A0A7S9D3G6"/>
<dbReference type="InterPro" id="IPR002110">
    <property type="entry name" value="Ankyrin_rpt"/>
</dbReference>
<dbReference type="RefSeq" id="WP_195800077.1">
    <property type="nucleotide sequence ID" value="NZ_CP061379.1"/>
</dbReference>
<dbReference type="PROSITE" id="PS50297">
    <property type="entry name" value="ANK_REP_REGION"/>
    <property type="match status" value="1"/>
</dbReference>
<proteinExistence type="predicted"/>
<reference evidence="4 5" key="1">
    <citation type="submission" date="2020-09" db="EMBL/GenBank/DDBJ databases">
        <title>Complete genomes of bradyrhizobia occurring on native shrubby legumes in Australia.</title>
        <authorList>
            <person name="Lafay B."/>
        </authorList>
    </citation>
    <scope>NUCLEOTIDE SEQUENCE [LARGE SCALE GENOMIC DNA]</scope>
    <source>
        <strain evidence="4 5">BDV5040</strain>
    </source>
</reference>
<dbReference type="InterPro" id="IPR036770">
    <property type="entry name" value="Ankyrin_rpt-contain_sf"/>
</dbReference>
<keyword evidence="5" id="KW-1185">Reference proteome</keyword>
<dbReference type="PANTHER" id="PTHR24189:SF50">
    <property type="entry name" value="ANKYRIN REPEAT AND SOCS BOX PROTEIN 2"/>
    <property type="match status" value="1"/>
</dbReference>
<accession>A0A7S9D3G6</accession>
<dbReference type="PANTHER" id="PTHR24189">
    <property type="entry name" value="MYOTROPHIN"/>
    <property type="match status" value="1"/>
</dbReference>
<dbReference type="Proteomes" id="UP000594621">
    <property type="component" value="Chromosome"/>
</dbReference>
<evidence type="ECO:0000256" key="1">
    <source>
        <dbReference type="ARBA" id="ARBA00022737"/>
    </source>
</evidence>
<dbReference type="Pfam" id="PF12796">
    <property type="entry name" value="Ank_2"/>
    <property type="match status" value="1"/>
</dbReference>
<dbReference type="SMART" id="SM00248">
    <property type="entry name" value="ANK"/>
    <property type="match status" value="5"/>
</dbReference>
<name>A0A7S9D3G6_9BRAD</name>
<sequence>MSRKLTARSTLEILKKEAKRWLKALRAGDAGAHRRLLAATPAAPAEPGLRDVQLALAHEHGLPGWAALCQALEDNRRTHAERVELVLRSADWAGDRASAARLLARWPEIGQDSLYAAAATGNLAEVERRLAADPAAANRKGGPLCREPLLYLAYSNLPGEASSLEIARRLLDHGADPNARWIGPWGEPAFTAVTGPIGQGEGDQPPHPQAKDLVALLIERGADPFDPQALYNTSITRDDTDWLDFLWAQSEWHGRLDAWRVVPEAVIGGSVPLNALDYLLGNATAFNHIRRAEWLLANGADPNSLNSYSRRPQREEALIHGHAEMAKLLEHFGAETTTLEGPSAFRAACMRLDREAARALATSRPACLHEPEPMLTSARAGRADVVALLLELGVDVDVADEIQQRGLQVAVAGGSLEVVKLLVAHGADIDRPTTSIGGGAMGYAAHFDRREIATFLAPLSRDVHNLTYLGFKGRLAELFATDPSLVNVRHDRMGCTPLFVLPANDEDAMEMATFLLDHGADPNIRDSMDGLTAEEGLRKHGLIELADFLHSRHAKGNGGT</sequence>
<dbReference type="Gene3D" id="1.25.40.20">
    <property type="entry name" value="Ankyrin repeat-containing domain"/>
    <property type="match status" value="2"/>
</dbReference>
<dbReference type="EMBL" id="CP061379">
    <property type="protein sequence ID" value="QPF90489.1"/>
    <property type="molecule type" value="Genomic_DNA"/>
</dbReference>
<organism evidence="4 5">
    <name type="scientific">Bradyrhizobium commune</name>
    <dbReference type="NCBI Taxonomy" id="83627"/>
    <lineage>
        <taxon>Bacteria</taxon>
        <taxon>Pseudomonadati</taxon>
        <taxon>Pseudomonadota</taxon>
        <taxon>Alphaproteobacteria</taxon>
        <taxon>Hyphomicrobiales</taxon>
        <taxon>Nitrobacteraceae</taxon>
        <taxon>Bradyrhizobium</taxon>
    </lineage>
</organism>
<evidence type="ECO:0000256" key="2">
    <source>
        <dbReference type="ARBA" id="ARBA00023043"/>
    </source>
</evidence>
<evidence type="ECO:0000313" key="4">
    <source>
        <dbReference type="EMBL" id="QPF90489.1"/>
    </source>
</evidence>
<dbReference type="Pfam" id="PF00023">
    <property type="entry name" value="Ank"/>
    <property type="match status" value="1"/>
</dbReference>
<dbReference type="PROSITE" id="PS50088">
    <property type="entry name" value="ANK_REPEAT"/>
    <property type="match status" value="3"/>
</dbReference>
<evidence type="ECO:0000256" key="3">
    <source>
        <dbReference type="PROSITE-ProRule" id="PRU00023"/>
    </source>
</evidence>
<feature type="repeat" description="ANK" evidence="3">
    <location>
        <begin position="369"/>
        <end position="401"/>
    </location>
</feature>
<dbReference type="SUPFAM" id="SSF48403">
    <property type="entry name" value="Ankyrin repeat"/>
    <property type="match status" value="1"/>
</dbReference>
<dbReference type="InterPro" id="IPR050745">
    <property type="entry name" value="Multifunctional_regulatory"/>
</dbReference>
<dbReference type="KEGG" id="bcou:IC761_28930"/>
<evidence type="ECO:0000313" key="5">
    <source>
        <dbReference type="Proteomes" id="UP000594621"/>
    </source>
</evidence>